<comment type="caution">
    <text evidence="3">The sequence shown here is derived from an EMBL/GenBank/DDBJ whole genome shotgun (WGS) entry which is preliminary data.</text>
</comment>
<dbReference type="GO" id="GO:0005509">
    <property type="term" value="F:calcium ion binding"/>
    <property type="evidence" value="ECO:0007669"/>
    <property type="project" value="InterPro"/>
</dbReference>
<dbReference type="InterPro" id="IPR018247">
    <property type="entry name" value="EF_Hand_1_Ca_BS"/>
</dbReference>
<organism evidence="3 4">
    <name type="scientific">Solanum commersonii</name>
    <name type="common">Commerson's wild potato</name>
    <name type="synonym">Commerson's nightshade</name>
    <dbReference type="NCBI Taxonomy" id="4109"/>
    <lineage>
        <taxon>Eukaryota</taxon>
        <taxon>Viridiplantae</taxon>
        <taxon>Streptophyta</taxon>
        <taxon>Embryophyta</taxon>
        <taxon>Tracheophyta</taxon>
        <taxon>Spermatophyta</taxon>
        <taxon>Magnoliopsida</taxon>
        <taxon>eudicotyledons</taxon>
        <taxon>Gunneridae</taxon>
        <taxon>Pentapetalae</taxon>
        <taxon>asterids</taxon>
        <taxon>lamiids</taxon>
        <taxon>Solanales</taxon>
        <taxon>Solanaceae</taxon>
        <taxon>Solanoideae</taxon>
        <taxon>Solaneae</taxon>
        <taxon>Solanum</taxon>
    </lineage>
</organism>
<dbReference type="PROSITE" id="PS00018">
    <property type="entry name" value="EF_HAND_1"/>
    <property type="match status" value="1"/>
</dbReference>
<dbReference type="PROSITE" id="PS50222">
    <property type="entry name" value="EF_HAND_2"/>
    <property type="match status" value="1"/>
</dbReference>
<keyword evidence="1" id="KW-1133">Transmembrane helix</keyword>
<proteinExistence type="predicted"/>
<accession>A0A9J5WYZ6</accession>
<dbReference type="InterPro" id="IPR002048">
    <property type="entry name" value="EF_hand_dom"/>
</dbReference>
<evidence type="ECO:0000256" key="1">
    <source>
        <dbReference type="SAM" id="Phobius"/>
    </source>
</evidence>
<keyword evidence="1" id="KW-0472">Membrane</keyword>
<keyword evidence="4" id="KW-1185">Reference proteome</keyword>
<dbReference type="OrthoDB" id="47513at2759"/>
<name>A0A9J5WYZ6_SOLCO</name>
<dbReference type="EMBL" id="JACXVP010000010">
    <property type="protein sequence ID" value="KAG5580284.1"/>
    <property type="molecule type" value="Genomic_DNA"/>
</dbReference>
<feature type="transmembrane region" description="Helical" evidence="1">
    <location>
        <begin position="29"/>
        <end position="50"/>
    </location>
</feature>
<keyword evidence="1" id="KW-0812">Transmembrane</keyword>
<dbReference type="Proteomes" id="UP000824120">
    <property type="component" value="Chromosome 10"/>
</dbReference>
<gene>
    <name evidence="3" type="ORF">H5410_050911</name>
</gene>
<evidence type="ECO:0000259" key="2">
    <source>
        <dbReference type="PROSITE" id="PS50222"/>
    </source>
</evidence>
<reference evidence="3 4" key="1">
    <citation type="submission" date="2020-09" db="EMBL/GenBank/DDBJ databases">
        <title>De no assembly of potato wild relative species, Solanum commersonii.</title>
        <authorList>
            <person name="Cho K."/>
        </authorList>
    </citation>
    <scope>NUCLEOTIDE SEQUENCE [LARGE SCALE GENOMIC DNA]</scope>
    <source>
        <strain evidence="3">LZ3.2</strain>
        <tissue evidence="3">Leaf</tissue>
    </source>
</reference>
<dbReference type="AlphaFoldDB" id="A0A9J5WYZ6"/>
<feature type="domain" description="EF-hand" evidence="2">
    <location>
        <begin position="1"/>
        <end position="27"/>
    </location>
</feature>
<sequence length="59" mass="6445">MQECDINTDGELDRQELVKFIRKLTKDTFIMVSQGLLITLAVAPTIAVLMKSCAVSASS</sequence>
<protein>
    <recommendedName>
        <fullName evidence="2">EF-hand domain-containing protein</fullName>
    </recommendedName>
</protein>
<evidence type="ECO:0000313" key="4">
    <source>
        <dbReference type="Proteomes" id="UP000824120"/>
    </source>
</evidence>
<evidence type="ECO:0000313" key="3">
    <source>
        <dbReference type="EMBL" id="KAG5580284.1"/>
    </source>
</evidence>